<evidence type="ECO:0000313" key="2">
    <source>
        <dbReference type="EMBL" id="KFB53462.1"/>
    </source>
</evidence>
<reference evidence="3" key="2">
    <citation type="submission" date="2020-05" db="UniProtKB">
        <authorList>
            <consortium name="EnsemblMetazoa"/>
        </authorList>
    </citation>
    <scope>IDENTIFICATION</scope>
</reference>
<evidence type="ECO:0000313" key="4">
    <source>
        <dbReference type="Proteomes" id="UP000030765"/>
    </source>
</evidence>
<feature type="region of interest" description="Disordered" evidence="1">
    <location>
        <begin position="101"/>
        <end position="139"/>
    </location>
</feature>
<name>A0A084WTB8_ANOSI</name>
<keyword evidence="4" id="KW-1185">Reference proteome</keyword>
<dbReference type="EnsemblMetazoa" id="ASIC021968-RA">
    <property type="protein sequence ID" value="ASIC021968-PA"/>
    <property type="gene ID" value="ASIC021968"/>
</dbReference>
<dbReference type="EMBL" id="ATLV01026883">
    <property type="status" value="NOT_ANNOTATED_CDS"/>
    <property type="molecule type" value="Genomic_DNA"/>
</dbReference>
<organism evidence="2">
    <name type="scientific">Anopheles sinensis</name>
    <name type="common">Mosquito</name>
    <dbReference type="NCBI Taxonomy" id="74873"/>
    <lineage>
        <taxon>Eukaryota</taxon>
        <taxon>Metazoa</taxon>
        <taxon>Ecdysozoa</taxon>
        <taxon>Arthropoda</taxon>
        <taxon>Hexapoda</taxon>
        <taxon>Insecta</taxon>
        <taxon>Pterygota</taxon>
        <taxon>Neoptera</taxon>
        <taxon>Endopterygota</taxon>
        <taxon>Diptera</taxon>
        <taxon>Nematocera</taxon>
        <taxon>Culicoidea</taxon>
        <taxon>Culicidae</taxon>
        <taxon>Anophelinae</taxon>
        <taxon>Anopheles</taxon>
    </lineage>
</organism>
<feature type="compositionally biased region" description="Polar residues" evidence="1">
    <location>
        <begin position="110"/>
        <end position="121"/>
    </location>
</feature>
<dbReference type="EMBL" id="KE525420">
    <property type="protein sequence ID" value="KFB53462.1"/>
    <property type="molecule type" value="Genomic_DNA"/>
</dbReference>
<protein>
    <submittedName>
        <fullName evidence="2 3">Phage capsid family protein</fullName>
    </submittedName>
</protein>
<accession>A0A084WTB8</accession>
<gene>
    <name evidence="2" type="ORF">ZHAS_00021968</name>
</gene>
<reference evidence="2 4" key="1">
    <citation type="journal article" date="2014" name="BMC Genomics">
        <title>Genome sequence of Anopheles sinensis provides insight into genetics basis of mosquito competence for malaria parasites.</title>
        <authorList>
            <person name="Zhou D."/>
            <person name="Zhang D."/>
            <person name="Ding G."/>
            <person name="Shi L."/>
            <person name="Hou Q."/>
            <person name="Ye Y."/>
            <person name="Xu Y."/>
            <person name="Zhou H."/>
            <person name="Xiong C."/>
            <person name="Li S."/>
            <person name="Yu J."/>
            <person name="Hong S."/>
            <person name="Yu X."/>
            <person name="Zou P."/>
            <person name="Chen C."/>
            <person name="Chang X."/>
            <person name="Wang W."/>
            <person name="Lv Y."/>
            <person name="Sun Y."/>
            <person name="Ma L."/>
            <person name="Shen B."/>
            <person name="Zhu C."/>
        </authorList>
    </citation>
    <scope>NUCLEOTIDE SEQUENCE [LARGE SCALE GENOMIC DNA]</scope>
</reference>
<evidence type="ECO:0000313" key="3">
    <source>
        <dbReference type="EnsemblMetazoa" id="ASIC021968-PA"/>
    </source>
</evidence>
<dbReference type="Proteomes" id="UP000030765">
    <property type="component" value="Unassembled WGS sequence"/>
</dbReference>
<proteinExistence type="predicted"/>
<sequence>MQISDGRVRTSPGGRTFLEAFSGDPIGRGIARVADLMDEAYSGLMEENDRKRRVTKRAGDLQNHHATLTFANCHLSGVGFGKKNLKFKHYSAMFIHRPTVPKRERESEESSAQLFTAQRPVSLNREPRPSTVPPDASKGCVKFSNNKHEAAWKHLVAISRAVGFDFSSAGSWVGEKIKQILHPPFSPEALCGWPNGRCYLSGRTAVPVSVRCVLDRGDAQNRDRRWTMGNRKVCLIITYLSAKDMILQRVGTVCW</sequence>
<evidence type="ECO:0000256" key="1">
    <source>
        <dbReference type="SAM" id="MobiDB-lite"/>
    </source>
</evidence>
<dbReference type="VEuPathDB" id="VectorBase:ASIC021968"/>
<dbReference type="AlphaFoldDB" id="A0A084WTB8"/>